<dbReference type="AlphaFoldDB" id="C8W1B7"/>
<dbReference type="RefSeq" id="WP_015756281.1">
    <property type="nucleotide sequence ID" value="NC_013216.1"/>
</dbReference>
<dbReference type="STRING" id="485916.Dtox_0643"/>
<evidence type="ECO:0000313" key="1">
    <source>
        <dbReference type="EMBL" id="ACV61562.1"/>
    </source>
</evidence>
<dbReference type="EMBL" id="CP001720">
    <property type="protein sequence ID" value="ACV61562.1"/>
    <property type="molecule type" value="Genomic_DNA"/>
</dbReference>
<keyword evidence="2" id="KW-1185">Reference proteome</keyword>
<evidence type="ECO:0000313" key="2">
    <source>
        <dbReference type="Proteomes" id="UP000002217"/>
    </source>
</evidence>
<name>C8W1B7_DESAS</name>
<dbReference type="KEGG" id="dae:Dtox_0643"/>
<gene>
    <name evidence="1" type="ordered locus">Dtox_0643</name>
</gene>
<dbReference type="OrthoDB" id="9793950at2"/>
<protein>
    <submittedName>
        <fullName evidence="1">Uncharacterized protein</fullName>
    </submittedName>
</protein>
<dbReference type="HOGENOM" id="CLU_3152001_0_0_9"/>
<proteinExistence type="predicted"/>
<accession>C8W1B7</accession>
<sequence length="48" mass="5128">MKQTIIYGTGNPAKLASMRKVLAGFELKIIGAKETHAALPDDNSINSI</sequence>
<organism evidence="1 2">
    <name type="scientific">Desulfofarcimen acetoxidans (strain ATCC 49208 / DSM 771 / KCTC 5769 / VKM B-1644 / 5575)</name>
    <name type="common">Desulfotomaculum acetoxidans</name>
    <dbReference type="NCBI Taxonomy" id="485916"/>
    <lineage>
        <taxon>Bacteria</taxon>
        <taxon>Bacillati</taxon>
        <taxon>Bacillota</taxon>
        <taxon>Clostridia</taxon>
        <taxon>Eubacteriales</taxon>
        <taxon>Peptococcaceae</taxon>
        <taxon>Desulfofarcimen</taxon>
    </lineage>
</organism>
<dbReference type="Proteomes" id="UP000002217">
    <property type="component" value="Chromosome"/>
</dbReference>
<reference evidence="1 2" key="1">
    <citation type="journal article" date="2009" name="Stand. Genomic Sci.">
        <title>Complete genome sequence of Desulfotomaculum acetoxidans type strain (5575).</title>
        <authorList>
            <person name="Spring S."/>
            <person name="Lapidus A."/>
            <person name="Schroder M."/>
            <person name="Gleim D."/>
            <person name="Sims D."/>
            <person name="Meincke L."/>
            <person name="Glavina Del Rio T."/>
            <person name="Tice H."/>
            <person name="Copeland A."/>
            <person name="Cheng J.F."/>
            <person name="Lucas S."/>
            <person name="Chen F."/>
            <person name="Nolan M."/>
            <person name="Bruce D."/>
            <person name="Goodwin L."/>
            <person name="Pitluck S."/>
            <person name="Ivanova N."/>
            <person name="Mavromatis K."/>
            <person name="Mikhailova N."/>
            <person name="Pati A."/>
            <person name="Chen A."/>
            <person name="Palaniappan K."/>
            <person name="Land M."/>
            <person name="Hauser L."/>
            <person name="Chang Y.J."/>
            <person name="Jeffries C.D."/>
            <person name="Chain P."/>
            <person name="Saunders E."/>
            <person name="Brettin T."/>
            <person name="Detter J.C."/>
            <person name="Goker M."/>
            <person name="Bristow J."/>
            <person name="Eisen J.A."/>
            <person name="Markowitz V."/>
            <person name="Hugenholtz P."/>
            <person name="Kyrpides N.C."/>
            <person name="Klenk H.P."/>
            <person name="Han C."/>
        </authorList>
    </citation>
    <scope>NUCLEOTIDE SEQUENCE [LARGE SCALE GENOMIC DNA]</scope>
    <source>
        <strain evidence="2">ATCC 49208 / DSM 771 / VKM B-1644</strain>
    </source>
</reference>